<dbReference type="SUPFAM" id="SSF52091">
    <property type="entry name" value="SpoIIaa-like"/>
    <property type="match status" value="1"/>
</dbReference>
<sequence>MPEHEADGPLGAPTLEVRDFLRRRREQIAQRWADEPLFRTVFTLSRDEAVEAGKAIVDALVQVADAQRVEDSDAAGFTGVREQLARMSSSRSRAGLSTTQVSNELAALWPPVDKLLAAELEEISAEELRACTTTLSTLMGTLRVVAMQTALSEGQALIDRQRLQLLEVATPVIRLWDGIVAVPLIGTLDSARSQVVMETLLNAVVDQHARFAILDITGVPTVDSLVAQHLMKTVAAARLMGAECVVSGIRPAIAQTMVHLGLDLGSVLTRASLADALGYCLHELGVAVSSPAAGSAVRR</sequence>
<evidence type="ECO:0000259" key="2">
    <source>
        <dbReference type="PROSITE" id="PS50801"/>
    </source>
</evidence>
<dbReference type="RefSeq" id="WP_381365307.1">
    <property type="nucleotide sequence ID" value="NZ_JBHSOA010000044.1"/>
</dbReference>
<organism evidence="3 4">
    <name type="scientific">Streptomyces chlorus</name>
    <dbReference type="NCBI Taxonomy" id="887452"/>
    <lineage>
        <taxon>Bacteria</taxon>
        <taxon>Bacillati</taxon>
        <taxon>Actinomycetota</taxon>
        <taxon>Actinomycetes</taxon>
        <taxon>Kitasatosporales</taxon>
        <taxon>Streptomycetaceae</taxon>
        <taxon>Streptomyces</taxon>
    </lineage>
</organism>
<evidence type="ECO:0000256" key="1">
    <source>
        <dbReference type="ARBA" id="ARBA00022553"/>
    </source>
</evidence>
<dbReference type="InterPro" id="IPR051932">
    <property type="entry name" value="Bact_StressResp_Reg"/>
</dbReference>
<evidence type="ECO:0000313" key="3">
    <source>
        <dbReference type="EMBL" id="MFC5854281.1"/>
    </source>
</evidence>
<comment type="caution">
    <text evidence="3">The sequence shown here is derived from an EMBL/GenBank/DDBJ whole genome shotgun (WGS) entry which is preliminary data.</text>
</comment>
<dbReference type="InterPro" id="IPR002645">
    <property type="entry name" value="STAS_dom"/>
</dbReference>
<dbReference type="PANTHER" id="PTHR33745">
    <property type="entry name" value="RSBT ANTAGONIST PROTEIN RSBS-RELATED"/>
    <property type="match status" value="1"/>
</dbReference>
<dbReference type="Gene3D" id="3.30.750.24">
    <property type="entry name" value="STAS domain"/>
    <property type="match status" value="1"/>
</dbReference>
<dbReference type="PANTHER" id="PTHR33745:SF3">
    <property type="entry name" value="RSBT CO-ANTAGONIST PROTEIN RSBRC"/>
    <property type="match status" value="1"/>
</dbReference>
<dbReference type="Proteomes" id="UP001596180">
    <property type="component" value="Unassembled WGS sequence"/>
</dbReference>
<dbReference type="InterPro" id="IPR036513">
    <property type="entry name" value="STAS_dom_sf"/>
</dbReference>
<dbReference type="Pfam" id="PF01740">
    <property type="entry name" value="STAS"/>
    <property type="match status" value="1"/>
</dbReference>
<keyword evidence="4" id="KW-1185">Reference proteome</keyword>
<accession>A0ABW1E0H6</accession>
<proteinExistence type="predicted"/>
<keyword evidence="1" id="KW-0597">Phosphoprotein</keyword>
<dbReference type="EMBL" id="JBHSOA010000044">
    <property type="protein sequence ID" value="MFC5854281.1"/>
    <property type="molecule type" value="Genomic_DNA"/>
</dbReference>
<gene>
    <name evidence="3" type="ORF">ACFPZI_21500</name>
</gene>
<dbReference type="PROSITE" id="PS50801">
    <property type="entry name" value="STAS"/>
    <property type="match status" value="1"/>
</dbReference>
<feature type="domain" description="STAS" evidence="2">
    <location>
        <begin position="169"/>
        <end position="280"/>
    </location>
</feature>
<evidence type="ECO:0000313" key="4">
    <source>
        <dbReference type="Proteomes" id="UP001596180"/>
    </source>
</evidence>
<reference evidence="4" key="1">
    <citation type="journal article" date="2019" name="Int. J. Syst. Evol. Microbiol.">
        <title>The Global Catalogue of Microorganisms (GCM) 10K type strain sequencing project: providing services to taxonomists for standard genome sequencing and annotation.</title>
        <authorList>
            <consortium name="The Broad Institute Genomics Platform"/>
            <consortium name="The Broad Institute Genome Sequencing Center for Infectious Disease"/>
            <person name="Wu L."/>
            <person name="Ma J."/>
        </authorList>
    </citation>
    <scope>NUCLEOTIDE SEQUENCE [LARGE SCALE GENOMIC DNA]</scope>
    <source>
        <strain evidence="4">JCM 10411</strain>
    </source>
</reference>
<protein>
    <submittedName>
        <fullName evidence="3">STAS domain-containing protein</fullName>
    </submittedName>
</protein>
<name>A0ABW1E0H6_9ACTN</name>
<dbReference type="CDD" id="cd07041">
    <property type="entry name" value="STAS_RsbR_RsbS_like"/>
    <property type="match status" value="1"/>
</dbReference>